<evidence type="ECO:0000259" key="2">
    <source>
        <dbReference type="Pfam" id="PF00194"/>
    </source>
</evidence>
<name>A0A6C0E3E3_9ZZZZ</name>
<dbReference type="InterPro" id="IPR001148">
    <property type="entry name" value="CA_dom"/>
</dbReference>
<dbReference type="Pfam" id="PF00194">
    <property type="entry name" value="Carb_anhydrase"/>
    <property type="match status" value="1"/>
</dbReference>
<accession>A0A6C0E3E3</accession>
<sequence>MSCPNSNAPIDIGIQKISGKCDLKCAYNFKYPNSSCTATNRGDYISIAYDSTSSSPVTYNAVGYNVQEIRLYTPSLHTFNGTHAVAELIIIHVSNKGTKPLLVCVPITEGNTSSDGNTILTNIVNAMASTAPAEGESANVSMDNFTMDSFVPKKPYYSYTAIQPYQPCVGDVDLIVFTPLMAKCSISTASLNKLSAIISANDYTIKTGPLLFFNEKGPGSAGVGDEIYIDCKPINKSVEETMITQSGSESSSMDINSILESPAFQILVSSLLFILILFVFNMVTKLFSGGGASKVGGTFTIPPSGK</sequence>
<keyword evidence="1" id="KW-0472">Membrane</keyword>
<keyword evidence="1" id="KW-0812">Transmembrane</keyword>
<evidence type="ECO:0000256" key="1">
    <source>
        <dbReference type="SAM" id="Phobius"/>
    </source>
</evidence>
<dbReference type="SUPFAM" id="SSF51069">
    <property type="entry name" value="Carbonic anhydrase"/>
    <property type="match status" value="1"/>
</dbReference>
<dbReference type="Gene3D" id="3.10.200.10">
    <property type="entry name" value="Alpha carbonic anhydrase"/>
    <property type="match status" value="1"/>
</dbReference>
<dbReference type="AlphaFoldDB" id="A0A6C0E3E3"/>
<proteinExistence type="predicted"/>
<organism evidence="3">
    <name type="scientific">viral metagenome</name>
    <dbReference type="NCBI Taxonomy" id="1070528"/>
    <lineage>
        <taxon>unclassified sequences</taxon>
        <taxon>metagenomes</taxon>
        <taxon>organismal metagenomes</taxon>
    </lineage>
</organism>
<reference evidence="3" key="1">
    <citation type="journal article" date="2020" name="Nature">
        <title>Giant virus diversity and host interactions through global metagenomics.</title>
        <authorList>
            <person name="Schulz F."/>
            <person name="Roux S."/>
            <person name="Paez-Espino D."/>
            <person name="Jungbluth S."/>
            <person name="Walsh D.A."/>
            <person name="Denef V.J."/>
            <person name="McMahon K.D."/>
            <person name="Konstantinidis K.T."/>
            <person name="Eloe-Fadrosh E.A."/>
            <person name="Kyrpides N.C."/>
            <person name="Woyke T."/>
        </authorList>
    </citation>
    <scope>NUCLEOTIDE SEQUENCE</scope>
    <source>
        <strain evidence="3">GVMAG-M-3300023179-114</strain>
    </source>
</reference>
<dbReference type="InterPro" id="IPR036398">
    <property type="entry name" value="CA_dom_sf"/>
</dbReference>
<feature type="transmembrane region" description="Helical" evidence="1">
    <location>
        <begin position="263"/>
        <end position="284"/>
    </location>
</feature>
<protein>
    <recommendedName>
        <fullName evidence="2">Alpha-carbonic anhydrase domain-containing protein</fullName>
    </recommendedName>
</protein>
<feature type="domain" description="Alpha-carbonic anhydrase" evidence="2">
    <location>
        <begin position="7"/>
        <end position="202"/>
    </location>
</feature>
<keyword evidence="1" id="KW-1133">Transmembrane helix</keyword>
<dbReference type="EMBL" id="MN739725">
    <property type="protein sequence ID" value="QHT23121.1"/>
    <property type="molecule type" value="Genomic_DNA"/>
</dbReference>
<evidence type="ECO:0000313" key="3">
    <source>
        <dbReference type="EMBL" id="QHT23121.1"/>
    </source>
</evidence>